<keyword evidence="1" id="KW-0732">Signal</keyword>
<dbReference type="Proteomes" id="UP000184048">
    <property type="component" value="Unassembled WGS sequence"/>
</dbReference>
<keyword evidence="3" id="KW-1185">Reference proteome</keyword>
<evidence type="ECO:0000313" key="3">
    <source>
        <dbReference type="Proteomes" id="UP000184048"/>
    </source>
</evidence>
<dbReference type="STRING" id="1121884.SAMN02745131_00987"/>
<organism evidence="2 3">
    <name type="scientific">Flavisolibacter ginsengisoli DSM 18119</name>
    <dbReference type="NCBI Taxonomy" id="1121884"/>
    <lineage>
        <taxon>Bacteria</taxon>
        <taxon>Pseudomonadati</taxon>
        <taxon>Bacteroidota</taxon>
        <taxon>Chitinophagia</taxon>
        <taxon>Chitinophagales</taxon>
        <taxon>Chitinophagaceae</taxon>
        <taxon>Flavisolibacter</taxon>
    </lineage>
</organism>
<dbReference type="OrthoDB" id="9811416at2"/>
<feature type="signal peptide" evidence="1">
    <location>
        <begin position="1"/>
        <end position="22"/>
    </location>
</feature>
<dbReference type="Gene3D" id="2.40.160.50">
    <property type="entry name" value="membrane protein fhac: a member of the omp85/tpsb transporter family"/>
    <property type="match status" value="1"/>
</dbReference>
<name>A0A1M4VUU0_9BACT</name>
<sequence>MMAKLKHLLTVFFFLTQLCAYAQVYKMQYIGVDVDASRLQHDEGLQSSFPSRLEASLYINNLPSLLQSKGYITASVDSLQLDSVSGKAIVFLGDHYKWARLSTAPANLPLLEAVHWNDKAFMGPVNFSSLQEGQKKILDYLEENGHPFGKVFLDSIAIRGEEVEAVLMINKGPQYKVDSIRVFGNVKINNSYLQHYLGITNGSLYNKKLLHGIAAKLRELTYLQEEKPSDLSLLGTGSVLNLYLKEKNSNQVNALIGFLPNSNQSSGSKKLLLTVDANILLRNALGSGETIGLVWQQLQKSSPRLNFIYEQPYLFQSPFGIAFSLDMYKKDSTFLNLNMNLGTTYKISNNQTGSVFLQRRQTILNGVNTARVMQTRLLPPEADVSSLNLGVSYTLNNTNYKFNPKKGNEFSFTATAGTKKIKKNAAILELKDPSDPGFKFDQLYDTVKLKVYQFRITTSAAHYIPLGQQSTFKLGVNAGLYQSPSYYRNELFRIGGYHLLRGFDEESQFVSQYAIGTAEYRYLIGLNSAFFGFVDGGYGKHLQEANSSHTYLSTGIGLSFETKAGIINLAWAIGRRNDVEWNLRQSKLHLGFASFF</sequence>
<protein>
    <submittedName>
        <fullName evidence="2">Outer membrane protein assembly factor BamA</fullName>
    </submittedName>
</protein>
<evidence type="ECO:0000256" key="1">
    <source>
        <dbReference type="SAM" id="SignalP"/>
    </source>
</evidence>
<dbReference type="EMBL" id="FQUU01000003">
    <property type="protein sequence ID" value="SHE72814.1"/>
    <property type="molecule type" value="Genomic_DNA"/>
</dbReference>
<proteinExistence type="predicted"/>
<dbReference type="RefSeq" id="WP_072834120.1">
    <property type="nucleotide sequence ID" value="NZ_FQUU01000003.1"/>
</dbReference>
<accession>A0A1M4VUU0</accession>
<gene>
    <name evidence="2" type="ORF">SAMN02745131_00987</name>
</gene>
<reference evidence="2 3" key="1">
    <citation type="submission" date="2016-11" db="EMBL/GenBank/DDBJ databases">
        <authorList>
            <person name="Jaros S."/>
            <person name="Januszkiewicz K."/>
            <person name="Wedrychowicz H."/>
        </authorList>
    </citation>
    <scope>NUCLEOTIDE SEQUENCE [LARGE SCALE GENOMIC DNA]</scope>
    <source>
        <strain evidence="2 3">DSM 18119</strain>
    </source>
</reference>
<evidence type="ECO:0000313" key="2">
    <source>
        <dbReference type="EMBL" id="SHE72814.1"/>
    </source>
</evidence>
<feature type="chain" id="PRO_5012725308" evidence="1">
    <location>
        <begin position="23"/>
        <end position="596"/>
    </location>
</feature>
<dbReference type="AlphaFoldDB" id="A0A1M4VUU0"/>